<reference evidence="2 3" key="1">
    <citation type="submission" date="2019-06" db="EMBL/GenBank/DDBJ databases">
        <title>A chromosomal-level reference genome of Carpinus fangiana (Coryloideae, Betulaceae).</title>
        <authorList>
            <person name="Yang X."/>
            <person name="Wang Z."/>
            <person name="Zhang L."/>
            <person name="Hao G."/>
            <person name="Liu J."/>
            <person name="Yang Y."/>
        </authorList>
    </citation>
    <scope>NUCLEOTIDE SEQUENCE [LARGE SCALE GENOMIC DNA]</scope>
    <source>
        <strain evidence="2">Cfa_2016G</strain>
        <tissue evidence="2">Leaf</tissue>
    </source>
</reference>
<protein>
    <submittedName>
        <fullName evidence="2">Uncharacterized protein</fullName>
    </submittedName>
</protein>
<feature type="compositionally biased region" description="Basic and acidic residues" evidence="1">
    <location>
        <begin position="187"/>
        <end position="226"/>
    </location>
</feature>
<name>A0A5N6L640_9ROSI</name>
<evidence type="ECO:0000256" key="1">
    <source>
        <dbReference type="SAM" id="MobiDB-lite"/>
    </source>
</evidence>
<evidence type="ECO:0000313" key="2">
    <source>
        <dbReference type="EMBL" id="KAB8975997.1"/>
    </source>
</evidence>
<proteinExistence type="predicted"/>
<dbReference type="EMBL" id="VIBQ01000136">
    <property type="protein sequence ID" value="KAB8975997.1"/>
    <property type="molecule type" value="Genomic_DNA"/>
</dbReference>
<gene>
    <name evidence="2" type="ORF">FH972_026876</name>
</gene>
<feature type="region of interest" description="Disordered" evidence="1">
    <location>
        <begin position="1"/>
        <end position="226"/>
    </location>
</feature>
<feature type="compositionally biased region" description="Low complexity" evidence="1">
    <location>
        <begin position="50"/>
        <end position="70"/>
    </location>
</feature>
<comment type="caution">
    <text evidence="2">The sequence shown here is derived from an EMBL/GenBank/DDBJ whole genome shotgun (WGS) entry which is preliminary data.</text>
</comment>
<organism evidence="2 3">
    <name type="scientific">Carpinus fangiana</name>
    <dbReference type="NCBI Taxonomy" id="176857"/>
    <lineage>
        <taxon>Eukaryota</taxon>
        <taxon>Viridiplantae</taxon>
        <taxon>Streptophyta</taxon>
        <taxon>Embryophyta</taxon>
        <taxon>Tracheophyta</taxon>
        <taxon>Spermatophyta</taxon>
        <taxon>Magnoliopsida</taxon>
        <taxon>eudicotyledons</taxon>
        <taxon>Gunneridae</taxon>
        <taxon>Pentapetalae</taxon>
        <taxon>rosids</taxon>
        <taxon>fabids</taxon>
        <taxon>Fagales</taxon>
        <taxon>Betulaceae</taxon>
        <taxon>Carpinus</taxon>
    </lineage>
</organism>
<sequence length="226" mass="24457">MDRRAPGGTMVTHPHLVQSPYYPPALPSPPQHVAAREADHRRSATDSALRPRGSGVRSSSRSHSQSEGARLPQSPHVARPAFTSPRPAVSPALVSPASTLSSPGIDSQHFTPHPAGQRRGSALERGYGSSASSRSTPYTGTGSFESPNSYGSFDSSQTHHFQGCDPTPPQSRKASDGESLNSRNSKPSHEIGRKIKSAFKDMFKRDLDDHDGGERIQRPSHWSEEY</sequence>
<dbReference type="Proteomes" id="UP000327013">
    <property type="component" value="Unassembled WGS sequence"/>
</dbReference>
<feature type="compositionally biased region" description="Basic and acidic residues" evidence="1">
    <location>
        <begin position="34"/>
        <end position="44"/>
    </location>
</feature>
<feature type="compositionally biased region" description="Polar residues" evidence="1">
    <location>
        <begin position="96"/>
        <end position="110"/>
    </location>
</feature>
<evidence type="ECO:0000313" key="3">
    <source>
        <dbReference type="Proteomes" id="UP000327013"/>
    </source>
</evidence>
<feature type="compositionally biased region" description="Polar residues" evidence="1">
    <location>
        <begin position="129"/>
        <end position="160"/>
    </location>
</feature>
<accession>A0A5N6L640</accession>
<keyword evidence="3" id="KW-1185">Reference proteome</keyword>
<feature type="compositionally biased region" description="Pro residues" evidence="1">
    <location>
        <begin position="21"/>
        <end position="30"/>
    </location>
</feature>
<dbReference type="AlphaFoldDB" id="A0A5N6L640"/>